<dbReference type="InterPro" id="IPR023485">
    <property type="entry name" value="Ptyr_pPase"/>
</dbReference>
<evidence type="ECO:0000256" key="3">
    <source>
        <dbReference type="ARBA" id="ARBA00022801"/>
    </source>
</evidence>
<dbReference type="EMBL" id="CYGY02000062">
    <property type="protein sequence ID" value="SIT48021.1"/>
    <property type="molecule type" value="Genomic_DNA"/>
</dbReference>
<keyword evidence="3 8" id="KW-0378">Hydrolase</keyword>
<proteinExistence type="inferred from homology"/>
<feature type="active site" evidence="6">
    <location>
        <position position="9"/>
    </location>
</feature>
<comment type="catalytic activity">
    <reaction evidence="5">
        <text>O-phospho-L-tyrosyl-[protein] + H2O = L-tyrosyl-[protein] + phosphate</text>
        <dbReference type="Rhea" id="RHEA:10684"/>
        <dbReference type="Rhea" id="RHEA-COMP:10136"/>
        <dbReference type="Rhea" id="RHEA-COMP:20101"/>
        <dbReference type="ChEBI" id="CHEBI:15377"/>
        <dbReference type="ChEBI" id="CHEBI:43474"/>
        <dbReference type="ChEBI" id="CHEBI:46858"/>
        <dbReference type="ChEBI" id="CHEBI:61978"/>
        <dbReference type="EC" id="3.1.3.48"/>
    </reaction>
</comment>
<feature type="active site" description="Nucleophile" evidence="6">
    <location>
        <position position="3"/>
    </location>
</feature>
<dbReference type="GO" id="GO:0004725">
    <property type="term" value="F:protein tyrosine phosphatase activity"/>
    <property type="evidence" value="ECO:0007669"/>
    <property type="project" value="UniProtKB-EC"/>
</dbReference>
<name>A0A1N7SKR8_9BURK</name>
<keyword evidence="9" id="KW-1185">Reference proteome</keyword>
<dbReference type="PANTHER" id="PTHR11717:SF31">
    <property type="entry name" value="LOW MOLECULAR WEIGHT PROTEIN-TYROSINE-PHOSPHATASE ETP-RELATED"/>
    <property type="match status" value="1"/>
</dbReference>
<dbReference type="CDD" id="cd16343">
    <property type="entry name" value="LMWPTP"/>
    <property type="match status" value="1"/>
</dbReference>
<sequence length="141" mass="15794">MVCVGNICRSPMAEYILRQELKDIRVLSAGLDALVGHPADESAIRVAAEFGLDISSHHAQQINGALVSGADLILAMEGSHKHEIIRRHPFASGKVFRLGEHEDFDVPDPYRKSLDHFVDSFQLIRRGVKLWTPRIRALARF</sequence>
<dbReference type="Pfam" id="PF01451">
    <property type="entry name" value="LMWPc"/>
    <property type="match status" value="1"/>
</dbReference>
<feature type="active site" description="Proton donor" evidence="6">
    <location>
        <position position="108"/>
    </location>
</feature>
<dbReference type="PRINTS" id="PR00719">
    <property type="entry name" value="LMWPTPASE"/>
</dbReference>
<feature type="domain" description="Phosphotyrosine protein phosphatase I" evidence="7">
    <location>
        <begin position="2"/>
        <end position="134"/>
    </location>
</feature>
<comment type="similarity">
    <text evidence="1">Belongs to the low molecular weight phosphotyrosine protein phosphatase family.</text>
</comment>
<accession>A0A1N7SKR8</accession>
<evidence type="ECO:0000313" key="8">
    <source>
        <dbReference type="EMBL" id="SIT48021.1"/>
    </source>
</evidence>
<dbReference type="Gene3D" id="3.40.50.2300">
    <property type="match status" value="1"/>
</dbReference>
<protein>
    <recommendedName>
        <fullName evidence="2">protein-tyrosine-phosphatase</fullName>
        <ecNumber evidence="2">3.1.3.48</ecNumber>
    </recommendedName>
</protein>
<evidence type="ECO:0000256" key="5">
    <source>
        <dbReference type="ARBA" id="ARBA00051722"/>
    </source>
</evidence>
<dbReference type="InterPro" id="IPR017867">
    <property type="entry name" value="Tyr_phospatase_low_mol_wt"/>
</dbReference>
<dbReference type="SMART" id="SM00226">
    <property type="entry name" value="LMWPc"/>
    <property type="match status" value="1"/>
</dbReference>
<evidence type="ECO:0000259" key="7">
    <source>
        <dbReference type="SMART" id="SM00226"/>
    </source>
</evidence>
<organism evidence="8 9">
    <name type="scientific">Paraburkholderia piptadeniae</name>
    <dbReference type="NCBI Taxonomy" id="1701573"/>
    <lineage>
        <taxon>Bacteria</taxon>
        <taxon>Pseudomonadati</taxon>
        <taxon>Pseudomonadota</taxon>
        <taxon>Betaproteobacteria</taxon>
        <taxon>Burkholderiales</taxon>
        <taxon>Burkholderiaceae</taxon>
        <taxon>Paraburkholderia</taxon>
    </lineage>
</organism>
<dbReference type="EC" id="3.1.3.48" evidence="2"/>
<dbReference type="InterPro" id="IPR050438">
    <property type="entry name" value="LMW_PTPase"/>
</dbReference>
<reference evidence="8" key="1">
    <citation type="submission" date="2016-12" db="EMBL/GenBank/DDBJ databases">
        <authorList>
            <person name="Moulin L."/>
        </authorList>
    </citation>
    <scope>NUCLEOTIDE SEQUENCE [LARGE SCALE GENOMIC DNA]</scope>
    <source>
        <strain evidence="8">STM 7183</strain>
    </source>
</reference>
<dbReference type="Proteomes" id="UP000195569">
    <property type="component" value="Unassembled WGS sequence"/>
</dbReference>
<evidence type="ECO:0000313" key="9">
    <source>
        <dbReference type="Proteomes" id="UP000195569"/>
    </source>
</evidence>
<evidence type="ECO:0000256" key="1">
    <source>
        <dbReference type="ARBA" id="ARBA00011063"/>
    </source>
</evidence>
<keyword evidence="4" id="KW-0904">Protein phosphatase</keyword>
<dbReference type="AlphaFoldDB" id="A0A1N7SKR8"/>
<comment type="caution">
    <text evidence="8">The sequence shown here is derived from an EMBL/GenBank/DDBJ whole genome shotgun (WGS) entry which is preliminary data.</text>
</comment>
<gene>
    <name evidence="8" type="primary">wzb</name>
    <name evidence="8" type="ORF">BN2476_620019</name>
</gene>
<dbReference type="SUPFAM" id="SSF52788">
    <property type="entry name" value="Phosphotyrosine protein phosphatases I"/>
    <property type="match status" value="1"/>
</dbReference>
<dbReference type="InterPro" id="IPR036196">
    <property type="entry name" value="Ptyr_pPase_sf"/>
</dbReference>
<dbReference type="PANTHER" id="PTHR11717">
    <property type="entry name" value="LOW MOLECULAR WEIGHT PROTEIN TYROSINE PHOSPHATASE"/>
    <property type="match status" value="1"/>
</dbReference>
<evidence type="ECO:0000256" key="2">
    <source>
        <dbReference type="ARBA" id="ARBA00013064"/>
    </source>
</evidence>
<evidence type="ECO:0000256" key="4">
    <source>
        <dbReference type="ARBA" id="ARBA00022912"/>
    </source>
</evidence>
<evidence type="ECO:0000256" key="6">
    <source>
        <dbReference type="PIRSR" id="PIRSR617867-1"/>
    </source>
</evidence>